<dbReference type="Proteomes" id="UP000006556">
    <property type="component" value="Chromosome"/>
</dbReference>
<dbReference type="Gene3D" id="1.10.10.10">
    <property type="entry name" value="Winged helix-like DNA-binding domain superfamily/Winged helix DNA-binding domain"/>
    <property type="match status" value="1"/>
</dbReference>
<reference evidence="2" key="1">
    <citation type="journal article" date="2008" name="Genome Res.">
        <title>The genome of Pelotomaculum thermopropionicum reveals niche-associated evolution in anaerobic microbiota.</title>
        <authorList>
            <person name="Kosaka T."/>
            <person name="Kato S."/>
            <person name="Shimoyama T."/>
            <person name="Ishii S."/>
            <person name="Abe T."/>
            <person name="Watanabe K."/>
        </authorList>
    </citation>
    <scope>NUCLEOTIDE SEQUENCE [LARGE SCALE GENOMIC DNA]</scope>
    <source>
        <strain evidence="2">DSM 13744 / JCM 10971 / SI</strain>
    </source>
</reference>
<organism evidence="1 2">
    <name type="scientific">Pelotomaculum thermopropionicum (strain DSM 13744 / JCM 10971 / SI)</name>
    <dbReference type="NCBI Taxonomy" id="370438"/>
    <lineage>
        <taxon>Bacteria</taxon>
        <taxon>Bacillati</taxon>
        <taxon>Bacillota</taxon>
        <taxon>Clostridia</taxon>
        <taxon>Eubacteriales</taxon>
        <taxon>Desulfotomaculaceae</taxon>
        <taxon>Pelotomaculum</taxon>
    </lineage>
</organism>
<accession>A5D562</accession>
<dbReference type="STRING" id="370438.PTH_0446"/>
<dbReference type="KEGG" id="pth:PTH_0446"/>
<dbReference type="AlphaFoldDB" id="A5D562"/>
<dbReference type="InterPro" id="IPR036388">
    <property type="entry name" value="WH-like_DNA-bd_sf"/>
</dbReference>
<dbReference type="InterPro" id="IPR036390">
    <property type="entry name" value="WH_DNA-bd_sf"/>
</dbReference>
<proteinExistence type="predicted"/>
<gene>
    <name evidence="1" type="primary">MarR</name>
    <name evidence="1" type="ordered locus">PTH_0446</name>
</gene>
<evidence type="ECO:0000313" key="2">
    <source>
        <dbReference type="Proteomes" id="UP000006556"/>
    </source>
</evidence>
<dbReference type="SUPFAM" id="SSF46785">
    <property type="entry name" value="Winged helix' DNA-binding domain"/>
    <property type="match status" value="1"/>
</dbReference>
<dbReference type="eggNOG" id="COG1733">
    <property type="taxonomic scope" value="Bacteria"/>
</dbReference>
<protein>
    <submittedName>
        <fullName evidence="1">Transcriptional regulator</fullName>
    </submittedName>
</protein>
<name>A5D562_PELTS</name>
<dbReference type="HOGENOM" id="CLU_2288876_0_0_9"/>
<evidence type="ECO:0000313" key="1">
    <source>
        <dbReference type="EMBL" id="BAF58627.1"/>
    </source>
</evidence>
<dbReference type="EMBL" id="AP009389">
    <property type="protein sequence ID" value="BAF58627.1"/>
    <property type="molecule type" value="Genomic_DNA"/>
</dbReference>
<sequence length="101" mass="10838">MDNAGLNPEKLSLPPHSLDVLRVIGERGGMVCSGGCHNIKPGDLHCRQIGNALGIGFNTVWDRVGRLNKEGLIAREKDEGGPVRLTVTPRGREILKQAFGG</sequence>
<keyword evidence="2" id="KW-1185">Reference proteome</keyword>